<protein>
    <recommendedName>
        <fullName evidence="2">3-hydroxyisobutyryl-CoA hydrolase</fullName>
        <ecNumber evidence="2">3.1.2.4</ecNumber>
    </recommendedName>
</protein>
<evidence type="ECO:0000256" key="2">
    <source>
        <dbReference type="ARBA" id="ARBA00011915"/>
    </source>
</evidence>
<dbReference type="GO" id="GO:0005829">
    <property type="term" value="C:cytosol"/>
    <property type="evidence" value="ECO:0007669"/>
    <property type="project" value="TreeGrafter"/>
</dbReference>
<dbReference type="InterPro" id="IPR032259">
    <property type="entry name" value="HIBYL-CoA-H"/>
</dbReference>
<accession>A0A2W5NAD7</accession>
<dbReference type="GO" id="GO:0006574">
    <property type="term" value="P:L-valine catabolic process"/>
    <property type="evidence" value="ECO:0007669"/>
    <property type="project" value="TreeGrafter"/>
</dbReference>
<name>A0A2W5NAD7_RHOSU</name>
<dbReference type="NCBIfam" id="NF004127">
    <property type="entry name" value="PRK05617.1"/>
    <property type="match status" value="1"/>
</dbReference>
<comment type="caution">
    <text evidence="5">The sequence shown here is derived from an EMBL/GenBank/DDBJ whole genome shotgun (WGS) entry which is preliminary data.</text>
</comment>
<gene>
    <name evidence="5" type="ORF">DI556_11905</name>
</gene>
<dbReference type="EC" id="3.1.2.4" evidence="2"/>
<evidence type="ECO:0000256" key="3">
    <source>
        <dbReference type="ARBA" id="ARBA00022801"/>
    </source>
</evidence>
<evidence type="ECO:0000259" key="4">
    <source>
        <dbReference type="Pfam" id="PF16113"/>
    </source>
</evidence>
<reference evidence="5 6" key="1">
    <citation type="submission" date="2017-08" db="EMBL/GenBank/DDBJ databases">
        <title>Infants hospitalized years apart are colonized by the same room-sourced microbial strains.</title>
        <authorList>
            <person name="Brooks B."/>
            <person name="Olm M.R."/>
            <person name="Firek B.A."/>
            <person name="Baker R."/>
            <person name="Thomas B.C."/>
            <person name="Morowitz M.J."/>
            <person name="Banfield J.F."/>
        </authorList>
    </citation>
    <scope>NUCLEOTIDE SEQUENCE [LARGE SCALE GENOMIC DNA]</scope>
    <source>
        <strain evidence="5">S2_005_002_R2_34</strain>
    </source>
</reference>
<evidence type="ECO:0000313" key="5">
    <source>
        <dbReference type="EMBL" id="PZQ49249.1"/>
    </source>
</evidence>
<dbReference type="Proteomes" id="UP000249185">
    <property type="component" value="Unassembled WGS sequence"/>
</dbReference>
<dbReference type="GO" id="GO:0003860">
    <property type="term" value="F:3-hydroxyisobutyryl-CoA hydrolase activity"/>
    <property type="evidence" value="ECO:0007669"/>
    <property type="project" value="UniProtKB-EC"/>
</dbReference>
<dbReference type="CDD" id="cd06558">
    <property type="entry name" value="crotonase-like"/>
    <property type="match status" value="1"/>
</dbReference>
<feature type="domain" description="Enoyl-CoA hydratase/isomerase" evidence="4">
    <location>
        <begin position="13"/>
        <end position="317"/>
    </location>
</feature>
<dbReference type="PANTHER" id="PTHR43176:SF3">
    <property type="entry name" value="3-HYDROXYISOBUTYRYL-COA HYDROLASE, MITOCHONDRIAL"/>
    <property type="match status" value="1"/>
</dbReference>
<dbReference type="EMBL" id="QFPW01000008">
    <property type="protein sequence ID" value="PZQ49249.1"/>
    <property type="molecule type" value="Genomic_DNA"/>
</dbReference>
<dbReference type="AlphaFoldDB" id="A0A2W5NAD7"/>
<organism evidence="5 6">
    <name type="scientific">Rhodovulum sulfidophilum</name>
    <name type="common">Rhodobacter sulfidophilus</name>
    <dbReference type="NCBI Taxonomy" id="35806"/>
    <lineage>
        <taxon>Bacteria</taxon>
        <taxon>Pseudomonadati</taxon>
        <taxon>Pseudomonadota</taxon>
        <taxon>Alphaproteobacteria</taxon>
        <taxon>Rhodobacterales</taxon>
        <taxon>Paracoccaceae</taxon>
        <taxon>Rhodovulum</taxon>
    </lineage>
</organism>
<dbReference type="SUPFAM" id="SSF52096">
    <property type="entry name" value="ClpP/crotonase"/>
    <property type="match status" value="1"/>
</dbReference>
<keyword evidence="3" id="KW-0378">Hydrolase</keyword>
<dbReference type="Pfam" id="PF16113">
    <property type="entry name" value="ECH_2"/>
    <property type="match status" value="1"/>
</dbReference>
<dbReference type="PANTHER" id="PTHR43176">
    <property type="entry name" value="3-HYDROXYISOBUTYRYL-COA HYDROLASE-RELATED"/>
    <property type="match status" value="1"/>
</dbReference>
<sequence>MGDIWIREEGRAGRITLTRPKALNALDLPMARAIAAALDGWRTRDSVALVLMDAEGDRAFCAGGDIAQVYHAGRVGDFAAGRRFFAEEYAMNAAIARYPKPVVALAQGFVLGGGVGLSGHARHRVLGESTRVAMPECPIGLIPDVGGSLLLGRAPGRLGEFLGLSAHRMEPGDALEAGFFDHFVPETDWPRLTAELVGSGDPAAIAAFARPGPEPALAPYHERIDEAFTAPDLRTLAARLEASDWGHDVLRRLRGYSPLSMACTLALVRAARAEPGIEAALAREYRFTYRAASQGELLEGIRAAIIDKDRAPAWRDSIGSLRAAEAEAMLAPLGAEELSLGERRAAAE</sequence>
<proteinExistence type="predicted"/>
<comment type="catalytic activity">
    <reaction evidence="1">
        <text>3-hydroxy-2-methylpropanoyl-CoA + H2O = 3-hydroxy-2-methylpropanoate + CoA + H(+)</text>
        <dbReference type="Rhea" id="RHEA:20888"/>
        <dbReference type="ChEBI" id="CHEBI:11805"/>
        <dbReference type="ChEBI" id="CHEBI:15377"/>
        <dbReference type="ChEBI" id="CHEBI:15378"/>
        <dbReference type="ChEBI" id="CHEBI:57287"/>
        <dbReference type="ChEBI" id="CHEBI:57340"/>
        <dbReference type="EC" id="3.1.2.4"/>
    </reaction>
</comment>
<dbReference type="InterPro" id="IPR045004">
    <property type="entry name" value="ECH_dom"/>
</dbReference>
<dbReference type="InterPro" id="IPR029045">
    <property type="entry name" value="ClpP/crotonase-like_dom_sf"/>
</dbReference>
<dbReference type="Gene3D" id="3.90.226.10">
    <property type="entry name" value="2-enoyl-CoA Hydratase, Chain A, domain 1"/>
    <property type="match status" value="1"/>
</dbReference>
<evidence type="ECO:0000313" key="6">
    <source>
        <dbReference type="Proteomes" id="UP000249185"/>
    </source>
</evidence>
<evidence type="ECO:0000256" key="1">
    <source>
        <dbReference type="ARBA" id="ARBA00001709"/>
    </source>
</evidence>